<dbReference type="GO" id="GO:0006303">
    <property type="term" value="P:double-strand break repair via nonhomologous end joining"/>
    <property type="evidence" value="ECO:0007669"/>
    <property type="project" value="InterPro"/>
</dbReference>
<dbReference type="Proteomes" id="UP000761534">
    <property type="component" value="Unassembled WGS sequence"/>
</dbReference>
<accession>A0A642VBA7</accession>
<dbReference type="GO" id="GO:0000781">
    <property type="term" value="C:chromosome, telomeric region"/>
    <property type="evidence" value="ECO:0007669"/>
    <property type="project" value="UniProtKB-SubCell"/>
</dbReference>
<dbReference type="GO" id="GO:0003678">
    <property type="term" value="F:DNA helicase activity"/>
    <property type="evidence" value="ECO:0007669"/>
    <property type="project" value="UniProtKB-EC"/>
</dbReference>
<evidence type="ECO:0000256" key="17">
    <source>
        <dbReference type="ARBA" id="ARBA00031847"/>
    </source>
</evidence>
<dbReference type="GO" id="GO:0042162">
    <property type="term" value="F:telomeric DNA binding"/>
    <property type="evidence" value="ECO:0007669"/>
    <property type="project" value="InterPro"/>
</dbReference>
<evidence type="ECO:0000256" key="12">
    <source>
        <dbReference type="ARBA" id="ARBA00022895"/>
    </source>
</evidence>
<dbReference type="OrthoDB" id="30826at2759"/>
<keyword evidence="8" id="KW-0227">DNA damage</keyword>
<evidence type="ECO:0000256" key="3">
    <source>
        <dbReference type="ARBA" id="ARBA00007726"/>
    </source>
</evidence>
<evidence type="ECO:0000256" key="13">
    <source>
        <dbReference type="ARBA" id="ARBA00023125"/>
    </source>
</evidence>
<dbReference type="SUPFAM" id="SSF100939">
    <property type="entry name" value="SPOC domain-like"/>
    <property type="match status" value="1"/>
</dbReference>
<evidence type="ECO:0000256" key="4">
    <source>
        <dbReference type="ARBA" id="ARBA00012551"/>
    </source>
</evidence>
<dbReference type="Gene3D" id="1.10.1600.10">
    <property type="match status" value="1"/>
</dbReference>
<dbReference type="SUPFAM" id="SSF101420">
    <property type="entry name" value="C-terminal domain of Ku80"/>
    <property type="match status" value="1"/>
</dbReference>
<dbReference type="SMART" id="SM00559">
    <property type="entry name" value="Ku78"/>
    <property type="match status" value="1"/>
</dbReference>
<dbReference type="Gene3D" id="2.40.290.10">
    <property type="match status" value="1"/>
</dbReference>
<comment type="similarity">
    <text evidence="3">Belongs to the ku80 family.</text>
</comment>
<dbReference type="AlphaFoldDB" id="A0A642VBA7"/>
<dbReference type="GO" id="GO:0043564">
    <property type="term" value="C:Ku70:Ku80 complex"/>
    <property type="evidence" value="ECO:0007669"/>
    <property type="project" value="InterPro"/>
</dbReference>
<keyword evidence="13" id="KW-0238">DNA-binding</keyword>
<gene>
    <name evidence="20" type="ORF">TRICI_001252</name>
</gene>
<feature type="domain" description="Ku" evidence="19">
    <location>
        <begin position="260"/>
        <end position="398"/>
    </location>
</feature>
<keyword evidence="10" id="KW-0347">Helicase</keyword>
<name>A0A642VBA7_9ASCO</name>
<protein>
    <recommendedName>
        <fullName evidence="5">ATP-dependent DNA helicase II subunit 2</fullName>
        <ecNumber evidence="4">3.6.4.12</ecNumber>
    </recommendedName>
    <alternativeName>
        <fullName evidence="17">ATP-dependent DNA helicase II subunit Ku80</fullName>
    </alternativeName>
</protein>
<evidence type="ECO:0000256" key="5">
    <source>
        <dbReference type="ARBA" id="ARBA00021792"/>
    </source>
</evidence>
<dbReference type="InterPro" id="IPR016194">
    <property type="entry name" value="SPOC-like_C_dom_sf"/>
</dbReference>
<dbReference type="GO" id="GO:0016787">
    <property type="term" value="F:hydrolase activity"/>
    <property type="evidence" value="ECO:0007669"/>
    <property type="project" value="UniProtKB-KW"/>
</dbReference>
<dbReference type="PANTHER" id="PTHR12604:SF4">
    <property type="entry name" value="X-RAY REPAIR CROSS-COMPLEMENTING PROTEIN 5"/>
    <property type="match status" value="1"/>
</dbReference>
<keyword evidence="14" id="KW-0233">DNA recombination</keyword>
<evidence type="ECO:0000313" key="21">
    <source>
        <dbReference type="Proteomes" id="UP000761534"/>
    </source>
</evidence>
<dbReference type="InterPro" id="IPR014893">
    <property type="entry name" value="Ku_PK_bind"/>
</dbReference>
<evidence type="ECO:0000256" key="7">
    <source>
        <dbReference type="ARBA" id="ARBA00022741"/>
    </source>
</evidence>
<keyword evidence="21" id="KW-1185">Reference proteome</keyword>
<dbReference type="GO" id="GO:0000723">
    <property type="term" value="P:telomere maintenance"/>
    <property type="evidence" value="ECO:0007669"/>
    <property type="project" value="InterPro"/>
</dbReference>
<feature type="region of interest" description="Disordered" evidence="18">
    <location>
        <begin position="562"/>
        <end position="619"/>
    </location>
</feature>
<dbReference type="InterPro" id="IPR024193">
    <property type="entry name" value="Ku80"/>
</dbReference>
<keyword evidence="16" id="KW-0539">Nucleus</keyword>
<keyword evidence="11" id="KW-0067">ATP-binding</keyword>
<dbReference type="InterPro" id="IPR006164">
    <property type="entry name" value="DNA_bd_Ku70/Ku80"/>
</dbReference>
<keyword evidence="6" id="KW-0158">Chromosome</keyword>
<dbReference type="GO" id="GO:0005524">
    <property type="term" value="F:ATP binding"/>
    <property type="evidence" value="ECO:0007669"/>
    <property type="project" value="UniProtKB-KW"/>
</dbReference>
<proteinExistence type="inferred from homology"/>
<reference evidence="20" key="1">
    <citation type="journal article" date="2019" name="G3 (Bethesda)">
        <title>Genome Assemblies of Two Rare Opportunistic Yeast Pathogens: Diutina rugosa (syn. Candida rugosa) and Trichomonascus ciferrii (syn. Candida ciferrii).</title>
        <authorList>
            <person name="Mixao V."/>
            <person name="Saus E."/>
            <person name="Hansen A.P."/>
            <person name="Lass-Florl C."/>
            <person name="Gabaldon T."/>
        </authorList>
    </citation>
    <scope>NUCLEOTIDE SEQUENCE</scope>
    <source>
        <strain evidence="20">CBS 4856</strain>
    </source>
</reference>
<evidence type="ECO:0000256" key="9">
    <source>
        <dbReference type="ARBA" id="ARBA00022801"/>
    </source>
</evidence>
<evidence type="ECO:0000256" key="6">
    <source>
        <dbReference type="ARBA" id="ARBA00022454"/>
    </source>
</evidence>
<organism evidence="20 21">
    <name type="scientific">Trichomonascus ciferrii</name>
    <dbReference type="NCBI Taxonomy" id="44093"/>
    <lineage>
        <taxon>Eukaryota</taxon>
        <taxon>Fungi</taxon>
        <taxon>Dikarya</taxon>
        <taxon>Ascomycota</taxon>
        <taxon>Saccharomycotina</taxon>
        <taxon>Dipodascomycetes</taxon>
        <taxon>Dipodascales</taxon>
        <taxon>Trichomonascaceae</taxon>
        <taxon>Trichomonascus</taxon>
        <taxon>Trichomonascus ciferrii complex</taxon>
    </lineage>
</organism>
<evidence type="ECO:0000256" key="2">
    <source>
        <dbReference type="ARBA" id="ARBA00004574"/>
    </source>
</evidence>
<dbReference type="PANTHER" id="PTHR12604">
    <property type="entry name" value="KU AUTOANTIGEN DNA HELICASE"/>
    <property type="match status" value="1"/>
</dbReference>
<evidence type="ECO:0000256" key="11">
    <source>
        <dbReference type="ARBA" id="ARBA00022840"/>
    </source>
</evidence>
<dbReference type="Pfam" id="PF08785">
    <property type="entry name" value="Ku_PK_bind"/>
    <property type="match status" value="1"/>
</dbReference>
<dbReference type="InterPro" id="IPR036465">
    <property type="entry name" value="vWFA_dom_sf"/>
</dbReference>
<evidence type="ECO:0000256" key="8">
    <source>
        <dbReference type="ARBA" id="ARBA00022763"/>
    </source>
</evidence>
<evidence type="ECO:0000256" key="15">
    <source>
        <dbReference type="ARBA" id="ARBA00023204"/>
    </source>
</evidence>
<evidence type="ECO:0000256" key="1">
    <source>
        <dbReference type="ARBA" id="ARBA00004123"/>
    </source>
</evidence>
<evidence type="ECO:0000256" key="10">
    <source>
        <dbReference type="ARBA" id="ARBA00022806"/>
    </source>
</evidence>
<dbReference type="EC" id="3.6.4.12" evidence="4"/>
<feature type="compositionally biased region" description="Low complexity" evidence="18">
    <location>
        <begin position="584"/>
        <end position="594"/>
    </location>
</feature>
<dbReference type="InterPro" id="IPR036494">
    <property type="entry name" value="Ku_C_sf"/>
</dbReference>
<keyword evidence="7" id="KW-0547">Nucleotide-binding</keyword>
<sequence>MLARADSGKAERGGEVYFASLKQFLYDDYQNVANKVQPSNEEEGDLILALSAAIAKMDEFCRHLKYIKTIYLISNFDAKIIFNAEEMDRILVGLHSKNIQLNILGMDFADEGRGLPHPWDDEDVEGNDRIKRQLYNEKCLRQLERNLNDHSPMQNRRDTVWCTMEPFSSAYASLSEPRAKRVRPVKSFKGELMLGARENVARGRTMVIEVECYPCTRKSPAMQSKMYTHSQSDDQTQEDMAELTWQREYSVKDPDDPDGQVAVDETDREEGFLYGSEIVTLTDADKEFYKPDTAPGMEIIAFVNKETVPRWYEMSSTDFVCAALDSYKANVAMASFAWALEQADCYVIARYVQKPRTPVKMVLLTPYVEENGPSCLIMSELPFAEDVRYYNFPSITVPKTVKGKPINPKSKEGKALIPTQEMNDLMESCIDKMTLMDGSFVEDEEKIHWEQDPTEFARPEDTYNPLIHRVKHVVKHCAKLGNPDDYTVPPVLPILKRHAHPPQELLDQCKPELDELKRLFNIQKVLSARERRELEKQKQAEGGRVPQVKQELDVDALLNKRPTEENQQDQTQQPSEPTVKEEPSSQPATASAPSDEAEIKQESQPDIDIPTSVSEDNAIPDLKTIMQSNKSEKDKQDACNQMSTIILDMINGGFASDDMVLEHISTLQLECENEGFTDLFSSFVSQASDSAPKRLRTQISKLVQEPQNN</sequence>
<dbReference type="GO" id="GO:0006310">
    <property type="term" value="P:DNA recombination"/>
    <property type="evidence" value="ECO:0007669"/>
    <property type="project" value="UniProtKB-KW"/>
</dbReference>
<evidence type="ECO:0000313" key="20">
    <source>
        <dbReference type="EMBL" id="KAA8916626.1"/>
    </source>
</evidence>
<dbReference type="Pfam" id="PF02735">
    <property type="entry name" value="Ku"/>
    <property type="match status" value="1"/>
</dbReference>
<comment type="caution">
    <text evidence="20">The sequence shown here is derived from an EMBL/GenBank/DDBJ whole genome shotgun (WGS) entry which is preliminary data.</text>
</comment>
<keyword evidence="9" id="KW-0378">Hydrolase</keyword>
<dbReference type="GO" id="GO:0003684">
    <property type="term" value="F:damaged DNA binding"/>
    <property type="evidence" value="ECO:0007669"/>
    <property type="project" value="InterPro"/>
</dbReference>
<keyword evidence="12" id="KW-0779">Telomere</keyword>
<evidence type="ECO:0000259" key="19">
    <source>
        <dbReference type="SMART" id="SM00559"/>
    </source>
</evidence>
<evidence type="ECO:0000256" key="14">
    <source>
        <dbReference type="ARBA" id="ARBA00023172"/>
    </source>
</evidence>
<dbReference type="VEuPathDB" id="FungiDB:TRICI_001252"/>
<dbReference type="CDD" id="cd00873">
    <property type="entry name" value="KU80"/>
    <property type="match status" value="1"/>
</dbReference>
<keyword evidence="15" id="KW-0234">DNA repair</keyword>
<evidence type="ECO:0000256" key="16">
    <source>
        <dbReference type="ARBA" id="ARBA00023242"/>
    </source>
</evidence>
<comment type="subcellular location">
    <subcellularLocation>
        <location evidence="2">Chromosome</location>
        <location evidence="2">Telomere</location>
    </subcellularLocation>
    <subcellularLocation>
        <location evidence="1">Nucleus</location>
    </subcellularLocation>
</comment>
<dbReference type="GO" id="GO:0003690">
    <property type="term" value="F:double-stranded DNA binding"/>
    <property type="evidence" value="ECO:0007669"/>
    <property type="project" value="TreeGrafter"/>
</dbReference>
<evidence type="ECO:0000256" key="18">
    <source>
        <dbReference type="SAM" id="MobiDB-lite"/>
    </source>
</evidence>
<dbReference type="EMBL" id="SWFS01000093">
    <property type="protein sequence ID" value="KAA8916626.1"/>
    <property type="molecule type" value="Genomic_DNA"/>
</dbReference>
<dbReference type="Gene3D" id="3.40.50.410">
    <property type="entry name" value="von Willebrand factor, type A domain"/>
    <property type="match status" value="1"/>
</dbReference>